<comment type="caution">
    <text evidence="2">The sequence shown here is derived from an EMBL/GenBank/DDBJ whole genome shotgun (WGS) entry which is preliminary data.</text>
</comment>
<feature type="transmembrane region" description="Helical" evidence="1">
    <location>
        <begin position="20"/>
        <end position="44"/>
    </location>
</feature>
<dbReference type="InterPro" id="IPR008910">
    <property type="entry name" value="MSC_TM_helix"/>
</dbReference>
<dbReference type="Pfam" id="PF05552">
    <property type="entry name" value="MS_channel_1st_1"/>
    <property type="match status" value="2"/>
</dbReference>
<sequence length="232" mass="24536">MQEFISEWADVVVNGVLNSFTAFLSYLPNIIAALVIFAVGWIVAGTVKRLVIKLLEVTQIEPFAEKVGIGSALKRVGASVTPNELLGEVVRWAVVLVFLNPTVEILGLSQVTVLINSTLLYIPRVIVAALILMLGIIFADLTSQFVKGTAAALGTNAANALEVITKYSIITFVVLAALSELGIAETLITTLFTGLVAMVAIAGGLAFGLGGKDLAAELLEALKRSLQERTNV</sequence>
<dbReference type="EMBL" id="JAGQKZ010000047">
    <property type="protein sequence ID" value="MCA9392391.1"/>
    <property type="molecule type" value="Genomic_DNA"/>
</dbReference>
<feature type="transmembrane region" description="Helical" evidence="1">
    <location>
        <begin position="163"/>
        <end position="181"/>
    </location>
</feature>
<reference evidence="2" key="2">
    <citation type="journal article" date="2021" name="Microbiome">
        <title>Successional dynamics and alternative stable states in a saline activated sludge microbial community over 9 years.</title>
        <authorList>
            <person name="Wang Y."/>
            <person name="Ye J."/>
            <person name="Ju F."/>
            <person name="Liu L."/>
            <person name="Boyd J.A."/>
            <person name="Deng Y."/>
            <person name="Parks D.H."/>
            <person name="Jiang X."/>
            <person name="Yin X."/>
            <person name="Woodcroft B.J."/>
            <person name="Tyson G.W."/>
            <person name="Hugenholtz P."/>
            <person name="Polz M.F."/>
            <person name="Zhang T."/>
        </authorList>
    </citation>
    <scope>NUCLEOTIDE SEQUENCE</scope>
    <source>
        <strain evidence="2">HKST-UBA03</strain>
    </source>
</reference>
<proteinExistence type="predicted"/>
<gene>
    <name evidence="2" type="ORF">KC614_04310</name>
</gene>
<evidence type="ECO:0008006" key="4">
    <source>
        <dbReference type="Google" id="ProtNLM"/>
    </source>
</evidence>
<accession>A0A955LM34</accession>
<dbReference type="PANTHER" id="PTHR30221:SF1">
    <property type="entry name" value="SMALL-CONDUCTANCE MECHANOSENSITIVE CHANNEL"/>
    <property type="match status" value="1"/>
</dbReference>
<keyword evidence="1" id="KW-0812">Transmembrane</keyword>
<evidence type="ECO:0000313" key="2">
    <source>
        <dbReference type="EMBL" id="MCA9392391.1"/>
    </source>
</evidence>
<name>A0A955LM34_UNCKA</name>
<evidence type="ECO:0000256" key="1">
    <source>
        <dbReference type="SAM" id="Phobius"/>
    </source>
</evidence>
<keyword evidence="1" id="KW-0472">Membrane</keyword>
<keyword evidence="1" id="KW-1133">Transmembrane helix</keyword>
<dbReference type="PANTHER" id="PTHR30221">
    <property type="entry name" value="SMALL-CONDUCTANCE MECHANOSENSITIVE CHANNEL"/>
    <property type="match status" value="1"/>
</dbReference>
<dbReference type="AlphaFoldDB" id="A0A955LM34"/>
<protein>
    <recommendedName>
        <fullName evidence="4">Small-conductance mechanosensitive ion channel</fullName>
    </recommendedName>
</protein>
<dbReference type="Proteomes" id="UP000751518">
    <property type="component" value="Unassembled WGS sequence"/>
</dbReference>
<dbReference type="Gene3D" id="1.10.287.1260">
    <property type="match status" value="2"/>
</dbReference>
<evidence type="ECO:0000313" key="3">
    <source>
        <dbReference type="Proteomes" id="UP000751518"/>
    </source>
</evidence>
<reference evidence="2" key="1">
    <citation type="submission" date="2020-04" db="EMBL/GenBank/DDBJ databases">
        <authorList>
            <person name="Zhang T."/>
        </authorList>
    </citation>
    <scope>NUCLEOTIDE SEQUENCE</scope>
    <source>
        <strain evidence="2">HKST-UBA03</strain>
    </source>
</reference>
<feature type="transmembrane region" description="Helical" evidence="1">
    <location>
        <begin position="121"/>
        <end position="142"/>
    </location>
</feature>
<feature type="transmembrane region" description="Helical" evidence="1">
    <location>
        <begin position="187"/>
        <end position="209"/>
    </location>
</feature>
<dbReference type="GO" id="GO:0008381">
    <property type="term" value="F:mechanosensitive monoatomic ion channel activity"/>
    <property type="evidence" value="ECO:0007669"/>
    <property type="project" value="InterPro"/>
</dbReference>
<dbReference type="InterPro" id="IPR045275">
    <property type="entry name" value="MscS_archaea/bacteria_type"/>
</dbReference>
<organism evidence="2 3">
    <name type="scientific">candidate division WWE3 bacterium</name>
    <dbReference type="NCBI Taxonomy" id="2053526"/>
    <lineage>
        <taxon>Bacteria</taxon>
        <taxon>Katanobacteria</taxon>
    </lineage>
</organism>